<accession>A0A543N6R1</accession>
<dbReference type="InterPro" id="IPR036162">
    <property type="entry name" value="Resolvase-like_N_sf"/>
</dbReference>
<evidence type="ECO:0000259" key="4">
    <source>
        <dbReference type="PROSITE" id="PS51737"/>
    </source>
</evidence>
<dbReference type="InterPro" id="IPR050639">
    <property type="entry name" value="SSR_resolvase"/>
</dbReference>
<dbReference type="InterPro" id="IPR038109">
    <property type="entry name" value="DNA_bind_recomb_sf"/>
</dbReference>
<dbReference type="RefSeq" id="WP_141925916.1">
    <property type="nucleotide sequence ID" value="NZ_VFQC01000003.1"/>
</dbReference>
<dbReference type="PROSITE" id="PS51737">
    <property type="entry name" value="RECOMBINASE_DNA_BIND"/>
    <property type="match status" value="1"/>
</dbReference>
<dbReference type="InterPro" id="IPR006119">
    <property type="entry name" value="Resolv_N"/>
</dbReference>
<feature type="coiled-coil region" evidence="3">
    <location>
        <begin position="376"/>
        <end position="470"/>
    </location>
</feature>
<proteinExistence type="predicted"/>
<dbReference type="InterPro" id="IPR025827">
    <property type="entry name" value="Zn_ribbon_recom_dom"/>
</dbReference>
<protein>
    <submittedName>
        <fullName evidence="5">DNA invertase Pin-like site-specific DNA recombinase</fullName>
    </submittedName>
</protein>
<sequence length="533" mass="60233">MARKNRSSETAGPILAIGYIRVSMAREEMISPEIQKNAIMRWAKENNRRIDDGDWIIDLDKSGRNFKRKIQKAIGRVESGDRKEIIAYRYDRWGRNAVESLANVGRLEQAGGRLVSVTEPLDAESAIGKYNRTNAFALAEMQSDIISENWQRVGDSRRARGLPHTGMQVYGYVRRGRIPAPQGASRAYMTDVSSPEERYEVIREQEPYVREMYRMYIFGSGFTKIAQTLNEAGQKTVLGYQWSAFRVAAYLDSGFAAGKIRSHAKECTCTHPSTCPSSEYIDGAHEPIIEPWEWEKYKKAREDRRRRPPRAANARNPLIGCARCGDCGGALVYTLTSSKRNVPQYSVMRCSWKYQHGRSECVGGTGRASEIEKEVIESLASELPHLESEASKIKTESGELASRDSNVKDDLKAEISRLTQALKKAAKDRAMNDVPDDVYRETIADLTAARDAKQHELDALEASASSEEETSERVQVARSLVEEWETLPAEGINTLLRELGCHITMRREYPRGPLDVRVSWSWSDHDVWERPAS</sequence>
<dbReference type="InterPro" id="IPR011109">
    <property type="entry name" value="DNA_bind_recombinase_dom"/>
</dbReference>
<gene>
    <name evidence="5" type="ORF">FHX37_4221</name>
</gene>
<evidence type="ECO:0000256" key="2">
    <source>
        <dbReference type="ARBA" id="ARBA00023172"/>
    </source>
</evidence>
<dbReference type="PANTHER" id="PTHR30461:SF2">
    <property type="entry name" value="SERINE RECOMBINASE PINE-RELATED"/>
    <property type="match status" value="1"/>
</dbReference>
<dbReference type="AlphaFoldDB" id="A0A543N6R1"/>
<dbReference type="SUPFAM" id="SSF53041">
    <property type="entry name" value="Resolvase-like"/>
    <property type="match status" value="1"/>
</dbReference>
<keyword evidence="1" id="KW-0238">DNA-binding</keyword>
<keyword evidence="2" id="KW-0233">DNA recombination</keyword>
<dbReference type="EMBL" id="VFQC01000003">
    <property type="protein sequence ID" value="TQN27501.1"/>
    <property type="molecule type" value="Genomic_DNA"/>
</dbReference>
<feature type="domain" description="Recombinase" evidence="4">
    <location>
        <begin position="187"/>
        <end position="307"/>
    </location>
</feature>
<dbReference type="GO" id="GO:0003677">
    <property type="term" value="F:DNA binding"/>
    <property type="evidence" value="ECO:0007669"/>
    <property type="project" value="UniProtKB-KW"/>
</dbReference>
<dbReference type="OrthoDB" id="4500247at2"/>
<keyword evidence="3" id="KW-0175">Coiled coil</keyword>
<evidence type="ECO:0000256" key="3">
    <source>
        <dbReference type="SAM" id="Coils"/>
    </source>
</evidence>
<dbReference type="Pfam" id="PF13408">
    <property type="entry name" value="Zn_ribbon_recom"/>
    <property type="match status" value="1"/>
</dbReference>
<keyword evidence="6" id="KW-1185">Reference proteome</keyword>
<evidence type="ECO:0000313" key="6">
    <source>
        <dbReference type="Proteomes" id="UP000317422"/>
    </source>
</evidence>
<evidence type="ECO:0000256" key="1">
    <source>
        <dbReference type="ARBA" id="ARBA00023125"/>
    </source>
</evidence>
<dbReference type="Gene3D" id="3.40.50.1390">
    <property type="entry name" value="Resolvase, N-terminal catalytic domain"/>
    <property type="match status" value="1"/>
</dbReference>
<name>A0A543N6R1_9ACTN</name>
<reference evidence="5 6" key="1">
    <citation type="submission" date="2019-06" db="EMBL/GenBank/DDBJ databases">
        <title>Sequencing the genomes of 1000 actinobacteria strains.</title>
        <authorList>
            <person name="Klenk H.-P."/>
        </authorList>
    </citation>
    <scope>NUCLEOTIDE SEQUENCE [LARGE SCALE GENOMIC DNA]</scope>
    <source>
        <strain evidence="5 6">DSM 45015</strain>
    </source>
</reference>
<dbReference type="Proteomes" id="UP000317422">
    <property type="component" value="Unassembled WGS sequence"/>
</dbReference>
<dbReference type="Pfam" id="PF00239">
    <property type="entry name" value="Resolvase"/>
    <property type="match status" value="1"/>
</dbReference>
<comment type="caution">
    <text evidence="5">The sequence shown here is derived from an EMBL/GenBank/DDBJ whole genome shotgun (WGS) entry which is preliminary data.</text>
</comment>
<dbReference type="Pfam" id="PF07508">
    <property type="entry name" value="Recombinase"/>
    <property type="match status" value="1"/>
</dbReference>
<dbReference type="GO" id="GO:0000150">
    <property type="term" value="F:DNA strand exchange activity"/>
    <property type="evidence" value="ECO:0007669"/>
    <property type="project" value="InterPro"/>
</dbReference>
<evidence type="ECO:0000313" key="5">
    <source>
        <dbReference type="EMBL" id="TQN27501.1"/>
    </source>
</evidence>
<dbReference type="PANTHER" id="PTHR30461">
    <property type="entry name" value="DNA-INVERTASE FROM LAMBDOID PROPHAGE"/>
    <property type="match status" value="1"/>
</dbReference>
<organism evidence="5 6">
    <name type="scientific">Haloactinospora alba</name>
    <dbReference type="NCBI Taxonomy" id="405555"/>
    <lineage>
        <taxon>Bacteria</taxon>
        <taxon>Bacillati</taxon>
        <taxon>Actinomycetota</taxon>
        <taxon>Actinomycetes</taxon>
        <taxon>Streptosporangiales</taxon>
        <taxon>Nocardiopsidaceae</taxon>
        <taxon>Haloactinospora</taxon>
    </lineage>
</organism>
<dbReference type="SMART" id="SM00857">
    <property type="entry name" value="Resolvase"/>
    <property type="match status" value="1"/>
</dbReference>
<dbReference type="Gene3D" id="3.90.1750.20">
    <property type="entry name" value="Putative Large Serine Recombinase, Chain B, Domain 2"/>
    <property type="match status" value="1"/>
</dbReference>